<sequence length="489" mass="52283">MFRTVDARTLISPTWPYSQGSFLRYGLRDTKTGATVRDADARRLASDGLCGVWLDGRTSLRPTAGIDVGFGGLPVSWELEAHNVAAAAAAAGNGERKLDRERAVMLLAMPAAVPTSRVGLGRLEDQESADGARGGWGRAWWLQNINVIRVKIKLCSAGDRGARRTGVDPTQPWPDMAPAAARQHVVDWSTRAVQTEWESGDGCTSTHDMMARVGGDTSGTGLGRMEGRSRRAGVQVCRCPKWYVTKGGSRVGRASGLKKKSLAGLKSQRVVAARSRQLIVTGSLTRACHWPAALGCASCRLLHEGVNWSFISTRSGGWIARTDEACCLCVVPSARKQCTSSASLPEPHPPGLSHRRPPPPHRTAPNTPARARRLRLRDLLACTSSGPARPRLATWDEASARRPGPATPRSSGTPATPAGCQDHRGQRAPRARSIRPYPHPQGGRPSRPATSPAETASRTTPTRPHGEDSCSSTWGSASADAVLARPASR</sequence>
<dbReference type="AlphaFoldDB" id="A0A6G1JFY6"/>
<dbReference type="EMBL" id="MU005572">
    <property type="protein sequence ID" value="KAF2689484.1"/>
    <property type="molecule type" value="Genomic_DNA"/>
</dbReference>
<feature type="compositionally biased region" description="Polar residues" evidence="1">
    <location>
        <begin position="448"/>
        <end position="462"/>
    </location>
</feature>
<feature type="region of interest" description="Disordered" evidence="1">
    <location>
        <begin position="339"/>
        <end position="489"/>
    </location>
</feature>
<evidence type="ECO:0000313" key="3">
    <source>
        <dbReference type="Proteomes" id="UP000799291"/>
    </source>
</evidence>
<keyword evidence="3" id="KW-1185">Reference proteome</keyword>
<evidence type="ECO:0000256" key="1">
    <source>
        <dbReference type="SAM" id="MobiDB-lite"/>
    </source>
</evidence>
<reference evidence="2" key="1">
    <citation type="journal article" date="2020" name="Stud. Mycol.">
        <title>101 Dothideomycetes genomes: a test case for predicting lifestyles and emergence of pathogens.</title>
        <authorList>
            <person name="Haridas S."/>
            <person name="Albert R."/>
            <person name="Binder M."/>
            <person name="Bloem J."/>
            <person name="Labutti K."/>
            <person name="Salamov A."/>
            <person name="Andreopoulos B."/>
            <person name="Baker S."/>
            <person name="Barry K."/>
            <person name="Bills G."/>
            <person name="Bluhm B."/>
            <person name="Cannon C."/>
            <person name="Castanera R."/>
            <person name="Culley D."/>
            <person name="Daum C."/>
            <person name="Ezra D."/>
            <person name="Gonzalez J."/>
            <person name="Henrissat B."/>
            <person name="Kuo A."/>
            <person name="Liang C."/>
            <person name="Lipzen A."/>
            <person name="Lutzoni F."/>
            <person name="Magnuson J."/>
            <person name="Mondo S."/>
            <person name="Nolan M."/>
            <person name="Ohm R."/>
            <person name="Pangilinan J."/>
            <person name="Park H.-J."/>
            <person name="Ramirez L."/>
            <person name="Alfaro M."/>
            <person name="Sun H."/>
            <person name="Tritt A."/>
            <person name="Yoshinaga Y."/>
            <person name="Zwiers L.-H."/>
            <person name="Turgeon B."/>
            <person name="Goodwin S."/>
            <person name="Spatafora J."/>
            <person name="Crous P."/>
            <person name="Grigoriev I."/>
        </authorList>
    </citation>
    <scope>NUCLEOTIDE SEQUENCE</scope>
    <source>
        <strain evidence="2">CBS 122367</strain>
    </source>
</reference>
<organism evidence="2 3">
    <name type="scientific">Lentithecium fluviatile CBS 122367</name>
    <dbReference type="NCBI Taxonomy" id="1168545"/>
    <lineage>
        <taxon>Eukaryota</taxon>
        <taxon>Fungi</taxon>
        <taxon>Dikarya</taxon>
        <taxon>Ascomycota</taxon>
        <taxon>Pezizomycotina</taxon>
        <taxon>Dothideomycetes</taxon>
        <taxon>Pleosporomycetidae</taxon>
        <taxon>Pleosporales</taxon>
        <taxon>Massarineae</taxon>
        <taxon>Lentitheciaceae</taxon>
        <taxon>Lentithecium</taxon>
    </lineage>
</organism>
<name>A0A6G1JFY6_9PLEO</name>
<accession>A0A6G1JFY6</accession>
<gene>
    <name evidence="2" type="ORF">K458DRAFT_462501</name>
</gene>
<evidence type="ECO:0000313" key="2">
    <source>
        <dbReference type="EMBL" id="KAF2689484.1"/>
    </source>
</evidence>
<proteinExistence type="predicted"/>
<protein>
    <submittedName>
        <fullName evidence="2">Uncharacterized protein</fullName>
    </submittedName>
</protein>
<dbReference type="Proteomes" id="UP000799291">
    <property type="component" value="Unassembled WGS sequence"/>
</dbReference>